<dbReference type="EMBL" id="FODH01000016">
    <property type="protein sequence ID" value="SEO99265.1"/>
    <property type="molecule type" value="Genomic_DNA"/>
</dbReference>
<evidence type="ECO:0000313" key="1">
    <source>
        <dbReference type="EMBL" id="SEO99265.1"/>
    </source>
</evidence>
<proteinExistence type="predicted"/>
<sequence>MNPNVPLLSCCYNGSEDSYNKEGTGLRVIAIDMDEVIADFNIKHLSV</sequence>
<organism evidence="1 2">
    <name type="scientific">Paenibacillus sophorae</name>
    <dbReference type="NCBI Taxonomy" id="1333845"/>
    <lineage>
        <taxon>Bacteria</taxon>
        <taxon>Bacillati</taxon>
        <taxon>Bacillota</taxon>
        <taxon>Bacilli</taxon>
        <taxon>Bacillales</taxon>
        <taxon>Paenibacillaceae</taxon>
        <taxon>Paenibacillus</taxon>
    </lineage>
</organism>
<gene>
    <name evidence="1" type="ORF">SAMN04487895_11685</name>
</gene>
<dbReference type="AlphaFoldDB" id="A0A1H8U7Y3"/>
<reference evidence="1 2" key="1">
    <citation type="submission" date="2016-10" db="EMBL/GenBank/DDBJ databases">
        <authorList>
            <person name="de Groot N.N."/>
        </authorList>
    </citation>
    <scope>NUCLEOTIDE SEQUENCE [LARGE SCALE GENOMIC DNA]</scope>
    <source>
        <strain evidence="1 2">CGMCC 1.10238</strain>
    </source>
</reference>
<accession>A0A1H8U7Y3</accession>
<evidence type="ECO:0000313" key="2">
    <source>
        <dbReference type="Proteomes" id="UP000198809"/>
    </source>
</evidence>
<protein>
    <submittedName>
        <fullName evidence="1">Uncharacterized protein</fullName>
    </submittedName>
</protein>
<dbReference type="Proteomes" id="UP000198809">
    <property type="component" value="Unassembled WGS sequence"/>
</dbReference>
<name>A0A1H8U7Y3_9BACL</name>